<keyword evidence="3" id="KW-1185">Reference proteome</keyword>
<proteinExistence type="predicted"/>
<dbReference type="SUPFAM" id="SSF50044">
    <property type="entry name" value="SH3-domain"/>
    <property type="match status" value="1"/>
</dbReference>
<dbReference type="eggNOG" id="KOG1601">
    <property type="taxonomic scope" value="Eukaryota"/>
</dbReference>
<gene>
    <name evidence="2" type="ORF">L484_023746</name>
</gene>
<organism evidence="2 3">
    <name type="scientific">Morus notabilis</name>
    <dbReference type="NCBI Taxonomy" id="981085"/>
    <lineage>
        <taxon>Eukaryota</taxon>
        <taxon>Viridiplantae</taxon>
        <taxon>Streptophyta</taxon>
        <taxon>Embryophyta</taxon>
        <taxon>Tracheophyta</taxon>
        <taxon>Spermatophyta</taxon>
        <taxon>Magnoliopsida</taxon>
        <taxon>eudicotyledons</taxon>
        <taxon>Gunneridae</taxon>
        <taxon>Pentapetalae</taxon>
        <taxon>rosids</taxon>
        <taxon>fabids</taxon>
        <taxon>Rosales</taxon>
        <taxon>Moraceae</taxon>
        <taxon>Moreae</taxon>
        <taxon>Morus</taxon>
    </lineage>
</organism>
<evidence type="ECO:0000256" key="1">
    <source>
        <dbReference type="SAM" id="MobiDB-lite"/>
    </source>
</evidence>
<dbReference type="Proteomes" id="UP000030645">
    <property type="component" value="Unassembled WGS sequence"/>
</dbReference>
<dbReference type="AlphaFoldDB" id="W9R157"/>
<protein>
    <submittedName>
        <fullName evidence="2">Uncharacterized protein</fullName>
    </submittedName>
</protein>
<feature type="region of interest" description="Disordered" evidence="1">
    <location>
        <begin position="1"/>
        <end position="48"/>
    </location>
</feature>
<dbReference type="Gene3D" id="2.30.30.40">
    <property type="entry name" value="SH3 Domains"/>
    <property type="match status" value="1"/>
</dbReference>
<dbReference type="InterPro" id="IPR053283">
    <property type="entry name" value="TUNICAMYCIN_INDUCED_1"/>
</dbReference>
<dbReference type="InterPro" id="IPR036028">
    <property type="entry name" value="SH3-like_dom_sf"/>
</dbReference>
<evidence type="ECO:0000313" key="2">
    <source>
        <dbReference type="EMBL" id="EXB51044.1"/>
    </source>
</evidence>
<evidence type="ECO:0000313" key="3">
    <source>
        <dbReference type="Proteomes" id="UP000030645"/>
    </source>
</evidence>
<dbReference type="STRING" id="981085.W9R157"/>
<name>W9R157_9ROSA</name>
<feature type="compositionally biased region" description="Polar residues" evidence="1">
    <location>
        <begin position="1"/>
        <end position="13"/>
    </location>
</feature>
<dbReference type="EMBL" id="KE344020">
    <property type="protein sequence ID" value="EXB51044.1"/>
    <property type="molecule type" value="Genomic_DNA"/>
</dbReference>
<accession>W9R157</accession>
<sequence length="408" mass="45880">MELLSNNLSTADPENSKRSTTRKRAFRSETHDGRGNAPPSIPTTSGQPIVIRDQIQEAHELIYKTPITTPPDSPPIGRNFSLKFPATASSNAVSGAFRRLISGKCFLWTALVELNKSILSLLNKSFYSRVLLLLIVDLKEATVKSLGLQADDLKISGFDIRDARVGYSVAYEFHVEVDNKVLPFKLLEDINSEDLEMNEAAEKNRIETEMNTCSNNNNKNSNYNGSWKKKDGCSSSGAITRCDRFLPGMMMRVLLVEADDSTRQIIAALLRKCSYRAVDFQLFNCCGTRWLKGMRITEGKTTQRGSHIDRSGFAFNIWVSSSGWAEGECKGKAGWFPFNYVERRERVLATKVAKVFCGYPVVELFLPLLNSGDDFFVEAFCQDGRIYFTIALRHFGDDFSVFFTCFEC</sequence>
<dbReference type="PANTHER" id="PTHR34454:SF2">
    <property type="entry name" value="PROTEIN TUNICAMYCIN INDUCED 1"/>
    <property type="match status" value="1"/>
</dbReference>
<dbReference type="PANTHER" id="PTHR34454">
    <property type="entry name" value="TUNICAMYCIN INDUCED PROTEIN"/>
    <property type="match status" value="1"/>
</dbReference>
<reference evidence="3" key="1">
    <citation type="submission" date="2013-01" db="EMBL/GenBank/DDBJ databases">
        <title>Draft Genome Sequence of a Mulberry Tree, Morus notabilis C.K. Schneid.</title>
        <authorList>
            <person name="He N."/>
            <person name="Zhao S."/>
        </authorList>
    </citation>
    <scope>NUCLEOTIDE SEQUENCE</scope>
</reference>